<keyword evidence="3" id="KW-0472">Membrane</keyword>
<evidence type="ECO:0000259" key="5">
    <source>
        <dbReference type="SMART" id="SM01360"/>
    </source>
</evidence>
<evidence type="ECO:0000256" key="3">
    <source>
        <dbReference type="SAM" id="Phobius"/>
    </source>
</evidence>
<protein>
    <recommendedName>
        <fullName evidence="8">Alpha-2-macroglobulin</fullName>
    </recommendedName>
</protein>
<gene>
    <name evidence="6" type="ORF">CHH28_03955</name>
</gene>
<keyword evidence="2" id="KW-0732">Signal</keyword>
<dbReference type="Pfam" id="PF01835">
    <property type="entry name" value="MG2"/>
    <property type="match status" value="1"/>
</dbReference>
<dbReference type="Pfam" id="PF17973">
    <property type="entry name" value="bMG10"/>
    <property type="match status" value="1"/>
</dbReference>
<dbReference type="PANTHER" id="PTHR40094:SF1">
    <property type="entry name" value="UBIQUITIN DOMAIN-CONTAINING PROTEIN"/>
    <property type="match status" value="1"/>
</dbReference>
<evidence type="ECO:0000256" key="1">
    <source>
        <dbReference type="ARBA" id="ARBA00010556"/>
    </source>
</evidence>
<dbReference type="KEGG" id="bsan:CHH28_03955"/>
<evidence type="ECO:0000259" key="4">
    <source>
        <dbReference type="SMART" id="SM01359"/>
    </source>
</evidence>
<name>A0A222FGK7_9GAMM</name>
<keyword evidence="3" id="KW-1133">Transmembrane helix</keyword>
<dbReference type="Gene3D" id="1.50.10.20">
    <property type="match status" value="1"/>
</dbReference>
<dbReference type="Pfam" id="PF07703">
    <property type="entry name" value="A2M_BRD"/>
    <property type="match status" value="1"/>
</dbReference>
<dbReference type="SMART" id="SM01359">
    <property type="entry name" value="A2M_N_2"/>
    <property type="match status" value="1"/>
</dbReference>
<accession>A0A222FGK7</accession>
<dbReference type="InterPro" id="IPR041246">
    <property type="entry name" value="Bact_MG10"/>
</dbReference>
<dbReference type="EMBL" id="CP022530">
    <property type="protein sequence ID" value="ASP37879.1"/>
    <property type="molecule type" value="Genomic_DNA"/>
</dbReference>
<reference evidence="6 7" key="1">
    <citation type="submission" date="2017-07" db="EMBL/GenBank/DDBJ databases">
        <title>Annotated genome sequence of Bacterioplanes sanyensis isolated from Red Sea.</title>
        <authorList>
            <person name="Rehman Z.U."/>
        </authorList>
    </citation>
    <scope>NUCLEOTIDE SEQUENCE [LARGE SCALE GENOMIC DNA]</scope>
    <source>
        <strain evidence="6 7">NV9</strain>
    </source>
</reference>
<feature type="domain" description="Alpha-2-macroglobulin bait region" evidence="4">
    <location>
        <begin position="1625"/>
        <end position="1768"/>
    </location>
</feature>
<dbReference type="InterPro" id="IPR008930">
    <property type="entry name" value="Terpenoid_cyclase/PrenylTrfase"/>
</dbReference>
<organism evidence="6 7">
    <name type="scientific">Bacterioplanes sanyensis</name>
    <dbReference type="NCBI Taxonomy" id="1249553"/>
    <lineage>
        <taxon>Bacteria</taxon>
        <taxon>Pseudomonadati</taxon>
        <taxon>Pseudomonadota</taxon>
        <taxon>Gammaproteobacteria</taxon>
        <taxon>Oceanospirillales</taxon>
        <taxon>Oceanospirillaceae</taxon>
        <taxon>Bacterioplanes</taxon>
    </lineage>
</organism>
<dbReference type="InterPro" id="IPR032812">
    <property type="entry name" value="SbsA_Ig"/>
</dbReference>
<evidence type="ECO:0000256" key="2">
    <source>
        <dbReference type="ARBA" id="ARBA00022729"/>
    </source>
</evidence>
<dbReference type="Gene3D" id="2.60.40.3710">
    <property type="match status" value="4"/>
</dbReference>
<dbReference type="PANTHER" id="PTHR40094">
    <property type="entry name" value="ALPHA-2-MACROGLOBULIN HOMOLOG"/>
    <property type="match status" value="1"/>
</dbReference>
<dbReference type="InterPro" id="IPR001599">
    <property type="entry name" value="Macroglobln_a2"/>
</dbReference>
<proteinExistence type="inferred from homology"/>
<dbReference type="CDD" id="cd02891">
    <property type="entry name" value="A2M_like"/>
    <property type="match status" value="1"/>
</dbReference>
<feature type="domain" description="Alpha-2-macroglobulin" evidence="5">
    <location>
        <begin position="1836"/>
        <end position="1925"/>
    </location>
</feature>
<dbReference type="InterPro" id="IPR002890">
    <property type="entry name" value="MG2"/>
</dbReference>
<dbReference type="InterPro" id="IPR047565">
    <property type="entry name" value="Alpha-macroglob_thiol-ester_cl"/>
</dbReference>
<dbReference type="Pfam" id="PF00207">
    <property type="entry name" value="A2M"/>
    <property type="match status" value="1"/>
</dbReference>
<dbReference type="InterPro" id="IPR021868">
    <property type="entry name" value="Alpha_2_Macroglob_MG3"/>
</dbReference>
<sequence>MTDETPMETSQAEQDTTPSRRSLVNIAVALLLLCAVAVLGYQYSITQTLKAVTQTTEIDPEGGEIVVTYRFAVSQPQFDPDYTQLLNANGEAVEARFASWLEEDGIKEVIRFKRPTPFNQTLTLNSALPPAEQQLWHYLGVAPLPRSLSFNTIVEQVSLNDLLPTTRSQHAPEALNNQIAIVFNGHVGTKFRKRVKLQPQELPFISLTPEPTGYYQWSDNQTLTFNFTAEKPRFDTTYRFDIEPDKLINADFQVWSGDTSLALTTTSNDVYVSDVSFENGINWNTPITFEFSGNMVGVFDLNKDKSNAVMPVKMTPQVDGRWRWINAKTVRFTPSEQGWPVRSEIEVTFLPEVNRESDRNWTNNRDLNTSRFVVRPRTQSIHNVSLRGENVDPEAVLDLKFSRPLVPQGLVGTKIDLDANAPIVITPAIDGQYHWKSTDELRFEPATPWSELTEYQVSLSPGFNPDPRFEWKGTTTLNFTTAENVIRPVFYRIPGVAPSGTEFFGNKAQYALTDTVHAEESIWLEFNRPFGKHYSQDGVASGIQFKPAIEGKFVWLSDYLLSFTPAKGWQPETRYEVSLTKELLYFHQQHYAKGSEKATFTVPKDTINVQVKPKYQPDEIIQLVFNKSLKLDVKVGRSYSSSKVVAELLPLQWNMERDYQFEWKTASLLELTPKTYWPPEKEVTLTLSDELLPREHSHWDQQDYKIATTKNRVALRFVRPAGKIQRNTDLEVTFDKNIRPADLAIGDKDTSGLVQVTPAITGDWRWTADNRLTLQPSEPLAPSTDYSVTVSPAKIASAEFTWNDLDEDGVPRVETRRFHTPYQRVKESQASFEFDDENPLKQRFLIDIELSEWTTFDEVEKRFTLWTNNVVDGKTVEVPLIYNITTEQPKNKVKNFRVISDFVDRPNENRRVYYQIDKGVPAVGGNATMYNNYASNFLQEKPRFIDIRSIYYRHQNNRFNARLRLNAPIEPEKLKRFLTVAEAGSGTELDYHLSVDSSSSSSGSFYYLVEADFQPDTRYSYTIKEGLLAADGALTNKLVKDIAKTDNLERIVEFAHKGNILPRYDSENIRIKTTNANRFQLSVDQIYASNIREYLNNGLSNRGGLGSTGKEIFRKSYSVKKIHSDDVHNKELITEVDLAELFSKNRKGLYRLQLLDANKTSSRWFLSSDIALVARRTGQHVYAWALSLNTAKPLAGVQVELVDSWNQSVSSGKTDASGFVRLKNSDPNNSHVLLANRGDEVSFLDLRSQQESFTGYDVQGVMSSQDASLLQAYIYGERGVYRPGDKVHTIAVVRDQDGALPNKAVVVAKLKDPTGTERYSERFTVDNTGVVVLDYDMPVDARTGNWQAELYWRQQNIGTRKFKVEEFIPNKIKVELDTASARALPGKTFKFDVQANNLFGPPSAGRKVNANISLRPAYFKPKGFERYTFGHDDHRFQQLDSDLLETRLDDKGHYQYEYSVPENIDSPIGLNLHYSATVIDDSGRGVSQYAKIPVQLFEQYVGIQKLTDKTAEIGELVTFETVNVTAAGEAVASDERALRYEVYRKRKVTHFRKNERGYYRYVTEKVDVPLIKQDSSEQKFSYRTEFSGEHYLQVTDLNGGQVSRHYFNVSGPRSNVSLVEAPDKIMMRARTKQALRGETIEVDIQAPFAGRLMLFAERDDVMWSKTIEMSASTMRVSIPVKADYFPNFYLSAMVVKPASQGSKDQPVYAKGLLNINVQDPKRRPQLTIDAPAKVSPNGKLVVKVATDRLDNGPMYFTLAAVDEGILDLTRFKTPDMTAAFARKQRLDVSHYSIYPWVVPFEDEILASISPSGSAPARALIKKKRVNPEAAARVKSVALWSGLQKFDADGTATVSFDVPEFDGSLRLMLVSFGDQRFSSTEQRVVVRDDLVLKPSLPRFMANGDHFELPFTLFNSTDNTGDIQVSIEHDEKVDLLGNERINVRLPAAGETTGSFSFNVGDVLGVSHFTLRATGLGEETVKRISVPVRSAGNYISLSNTGLVDRATPHTVEIPQVFRPGTEVQALRVAPAGLLEYKGSLKYLLQYPHGCLEQTTSKLFPLLYFEEFAKNADFYEFRSNTPRHYLRQGINRIERMQLENGYFSYWSGSHNINNYAFLYAAHFLAEARNKGLEVNATVWNKMQRRLSQDVLNKFDAQAGYSGRYRLSHQVYALYVLALAGNANISEMNALLQHHKRKLKPHDRARLAAAFMLAGRQSTANELVADITSIGEYDDPYRETSGTFASNSRDLAVLLDALIEVQPNADVVPLVVDKLSSQRYRGRWRSTQDNALALMALGKAVTKASKIQKGDVIVTLPSGEKVVNRSVDLSTVDLLAGNVRIETTGEAEANYYWQADGISASSNSGSEDHGLRVRRQYLNTEQQKVDLNNIRQGELVIVQLSLSSTAGTVHNVAVTDLLPMGLEIENARLSTSADIPWLSSTAEPDHTDIRDDRMNLYMTLNEKEVVYYYTTRAVTVGNFAIPAVRAEAMYDEDKYSLSGQSSMKVLPMQ</sequence>
<evidence type="ECO:0000313" key="6">
    <source>
        <dbReference type="EMBL" id="ASP37879.1"/>
    </source>
</evidence>
<dbReference type="SUPFAM" id="SSF48239">
    <property type="entry name" value="Terpenoid cyclases/Protein prenyltransferases"/>
    <property type="match status" value="1"/>
</dbReference>
<dbReference type="Pfam" id="PF17972">
    <property type="entry name" value="bMG5"/>
    <property type="match status" value="1"/>
</dbReference>
<comment type="similarity">
    <text evidence="1">Belongs to the protease inhibitor I39 (alpha-2-macroglobulin) family. Bacterial alpha-2-macroglobulin subfamily.</text>
</comment>
<evidence type="ECO:0008006" key="8">
    <source>
        <dbReference type="Google" id="ProtNLM"/>
    </source>
</evidence>
<keyword evidence="3" id="KW-0812">Transmembrane</keyword>
<dbReference type="SMART" id="SM01419">
    <property type="entry name" value="Thiol-ester_cl"/>
    <property type="match status" value="1"/>
</dbReference>
<evidence type="ECO:0000313" key="7">
    <source>
        <dbReference type="Proteomes" id="UP000202440"/>
    </source>
</evidence>
<keyword evidence="7" id="KW-1185">Reference proteome</keyword>
<dbReference type="InterPro" id="IPR051802">
    <property type="entry name" value="YfhM-like"/>
</dbReference>
<dbReference type="InterPro" id="IPR041203">
    <property type="entry name" value="Bact_A2M_MG5"/>
</dbReference>
<dbReference type="GO" id="GO:0004866">
    <property type="term" value="F:endopeptidase inhibitor activity"/>
    <property type="evidence" value="ECO:0007669"/>
    <property type="project" value="InterPro"/>
</dbReference>
<dbReference type="InterPro" id="IPR011625">
    <property type="entry name" value="A2M_N_BRD"/>
</dbReference>
<feature type="transmembrane region" description="Helical" evidence="3">
    <location>
        <begin position="23"/>
        <end position="43"/>
    </location>
</feature>
<dbReference type="Pfam" id="PF13205">
    <property type="entry name" value="Big_5"/>
    <property type="match status" value="1"/>
</dbReference>
<dbReference type="SMART" id="SM01360">
    <property type="entry name" value="A2M"/>
    <property type="match status" value="1"/>
</dbReference>
<dbReference type="RefSeq" id="WP_094059088.1">
    <property type="nucleotide sequence ID" value="NZ_CP022530.1"/>
</dbReference>
<dbReference type="Pfam" id="PF11974">
    <property type="entry name" value="bMG3"/>
    <property type="match status" value="1"/>
</dbReference>
<dbReference type="OrthoDB" id="9767116at2"/>
<dbReference type="Gene3D" id="2.60.40.1930">
    <property type="match status" value="1"/>
</dbReference>
<dbReference type="Proteomes" id="UP000202440">
    <property type="component" value="Chromosome"/>
</dbReference>